<feature type="region of interest" description="Disordered" evidence="6">
    <location>
        <begin position="223"/>
        <end position="275"/>
    </location>
</feature>
<dbReference type="Pfam" id="PF00069">
    <property type="entry name" value="Pkinase"/>
    <property type="match status" value="1"/>
</dbReference>
<accession>A0A9N8EA63</accession>
<dbReference type="InterPro" id="IPR049227">
    <property type="entry name" value="DUF6824"/>
</dbReference>
<comment type="caution">
    <text evidence="9">The sequence shown here is derived from an EMBL/GenBank/DDBJ whole genome shotgun (WGS) entry which is preliminary data.</text>
</comment>
<reference evidence="9" key="1">
    <citation type="submission" date="2020-06" db="EMBL/GenBank/DDBJ databases">
        <authorList>
            <consortium name="Plant Systems Biology data submission"/>
        </authorList>
    </citation>
    <scope>NUCLEOTIDE SEQUENCE</scope>
    <source>
        <strain evidence="9">D6</strain>
    </source>
</reference>
<feature type="compositionally biased region" description="Basic and acidic residues" evidence="6">
    <location>
        <begin position="1528"/>
        <end position="1545"/>
    </location>
</feature>
<keyword evidence="5" id="KW-0067">ATP-binding</keyword>
<evidence type="ECO:0000256" key="2">
    <source>
        <dbReference type="ARBA" id="ARBA00022679"/>
    </source>
</evidence>
<dbReference type="Gene3D" id="3.30.200.20">
    <property type="entry name" value="Phosphorylase Kinase, domain 1"/>
    <property type="match status" value="1"/>
</dbReference>
<dbReference type="SUPFAM" id="SSF54236">
    <property type="entry name" value="Ubiquitin-like"/>
    <property type="match status" value="1"/>
</dbReference>
<dbReference type="Proteomes" id="UP001153069">
    <property type="component" value="Unassembled WGS sequence"/>
</dbReference>
<dbReference type="PANTHER" id="PTHR24346">
    <property type="entry name" value="MAP/MICROTUBULE AFFINITY-REGULATING KINASE"/>
    <property type="match status" value="1"/>
</dbReference>
<dbReference type="OrthoDB" id="541276at2759"/>
<feature type="domain" description="Ubiquitin-like" evidence="8">
    <location>
        <begin position="1551"/>
        <end position="1626"/>
    </location>
</feature>
<dbReference type="SUPFAM" id="SSF56112">
    <property type="entry name" value="Protein kinase-like (PK-like)"/>
    <property type="match status" value="1"/>
</dbReference>
<dbReference type="EMBL" id="CAICTM010000716">
    <property type="protein sequence ID" value="CAB9515459.1"/>
    <property type="molecule type" value="Genomic_DNA"/>
</dbReference>
<evidence type="ECO:0000256" key="1">
    <source>
        <dbReference type="ARBA" id="ARBA00022527"/>
    </source>
</evidence>
<dbReference type="InterPro" id="IPR000626">
    <property type="entry name" value="Ubiquitin-like_dom"/>
</dbReference>
<dbReference type="Gene3D" id="3.10.20.90">
    <property type="entry name" value="Phosphatidylinositol 3-kinase Catalytic Subunit, Chain A, domain 1"/>
    <property type="match status" value="1"/>
</dbReference>
<dbReference type="PRINTS" id="PR00348">
    <property type="entry name" value="UBIQUITIN"/>
</dbReference>
<keyword evidence="10" id="KW-1185">Reference proteome</keyword>
<dbReference type="InterPro" id="IPR029071">
    <property type="entry name" value="Ubiquitin-like_domsf"/>
</dbReference>
<dbReference type="GO" id="GO:0035556">
    <property type="term" value="P:intracellular signal transduction"/>
    <property type="evidence" value="ECO:0007669"/>
    <property type="project" value="TreeGrafter"/>
</dbReference>
<dbReference type="InterPro" id="IPR000719">
    <property type="entry name" value="Prot_kinase_dom"/>
</dbReference>
<dbReference type="InterPro" id="IPR019956">
    <property type="entry name" value="Ubiquitin_dom"/>
</dbReference>
<dbReference type="GO" id="GO:0005524">
    <property type="term" value="F:ATP binding"/>
    <property type="evidence" value="ECO:0007669"/>
    <property type="project" value="UniProtKB-KW"/>
</dbReference>
<feature type="region of interest" description="Disordered" evidence="6">
    <location>
        <begin position="1"/>
        <end position="33"/>
    </location>
</feature>
<dbReference type="GO" id="GO:0005737">
    <property type="term" value="C:cytoplasm"/>
    <property type="evidence" value="ECO:0007669"/>
    <property type="project" value="TreeGrafter"/>
</dbReference>
<dbReference type="GO" id="GO:0004674">
    <property type="term" value="F:protein serine/threonine kinase activity"/>
    <property type="evidence" value="ECO:0007669"/>
    <property type="project" value="UniProtKB-KW"/>
</dbReference>
<feature type="region of interest" description="Disordered" evidence="6">
    <location>
        <begin position="960"/>
        <end position="1012"/>
    </location>
</feature>
<keyword evidence="2" id="KW-0808">Transferase</keyword>
<dbReference type="InterPro" id="IPR011009">
    <property type="entry name" value="Kinase-like_dom_sf"/>
</dbReference>
<dbReference type="Pfam" id="PF00240">
    <property type="entry name" value="ubiquitin"/>
    <property type="match status" value="1"/>
</dbReference>
<dbReference type="SMART" id="SM00213">
    <property type="entry name" value="UBQ"/>
    <property type="match status" value="1"/>
</dbReference>
<feature type="compositionally biased region" description="Basic and acidic residues" evidence="6">
    <location>
        <begin position="489"/>
        <end position="502"/>
    </location>
</feature>
<evidence type="ECO:0000256" key="3">
    <source>
        <dbReference type="ARBA" id="ARBA00022741"/>
    </source>
</evidence>
<evidence type="ECO:0000259" key="8">
    <source>
        <dbReference type="PROSITE" id="PS50053"/>
    </source>
</evidence>
<evidence type="ECO:0000256" key="6">
    <source>
        <dbReference type="SAM" id="MobiDB-lite"/>
    </source>
</evidence>
<dbReference type="SMART" id="SM00220">
    <property type="entry name" value="S_TKc"/>
    <property type="match status" value="1"/>
</dbReference>
<keyword evidence="3" id="KW-0547">Nucleotide-binding</keyword>
<sequence>MDPEAFSSSGSQGLQPTDVSLTNADRTSPSNNKKYTKTFPFSAHPPIFHPCLCGDNRCIELRKDFWDQRDPLGRYAVYSVSFKSGGQNEEKATTDKTEKRKAAFEKCFKTDIEYGSKTNYVAALHFPIEHLDYCKQVNAKPFLFVQKSEMMIPKVFMPRVTGGFKKNAVKAEMKWLKKYDKEDYRCEDYKRQPIIFVPPEVSIREVDYAFKAEQMLKVKFSSPVSTKSTEESHEETAVATTQPAEAVSRTPPQLPKQEPSNRVLPGLAGNDHPMAQNHMRFPQQHPPQFLARGNPFGALPEHPLGMVPPGLSQGNPLLLQRLHGMHGLVPTMGAHSSAGHPFLNQRAQLGPEKRFNIQSMDEMKPSPVYPRRFGRFEQIFEEWIDETAASHPALTATKRKYRDDAIHELERFQDILDEKRPPMPDPPGVTCYSQATRDEHMKFIKKRTTLHYALVVPIANGIGNGFVELFECMNPQDVGVLQANRKRARSIDGPRTRPGRDWDPDEDKGDDGYVGGRPAKVSRSRGGIPEEIQWPLQRKGEQQLEPDASRVAEAPISNDASDSSPLMGLEMLAEACAALPTAMGYYNKVLSLGTPNKVPEGSYPTVLDKGEADKEVQVVSFETNDAAAENVFLVKSKNPTRAYWKIPKADQRLAGDMAEFGERFQAYVLPRIDEDGDKEVFYAPPPEDAEYATIKKINKKGLNEYLGRGGLENPYKEIAFMKEMGDDDHVLKLIDALEDEEHIYVVTAYHTDDSLFDNVPDGLGCSDVKARDWFGKILRILQFLEEHGIYHSALTPDNFVFVKDRLVLVRLGLAIRVTQGNGTGPFQVESGAMTGGILSFQAPEVHSKSTILNTASANLWSSAMTLFYVLTGMTPFSIPHPVDPAFKVFLTQGSLGKMVDFFRAAAAERVITEDVRAYTSNNLSPEAMELLSNLLKFDPAKRWKLDRILSSKWVLGEQHEAKATESANGKGTSHGGQSDDSSQATNSDVPMEGEEILNPGPHDVLLGRGASANNHSGNVNFRKLVNEHKMRYLACTKVEKPNVARAVVEIWRKRSPPGRFLTRKDPESLGAVWVEVPDKKAREKASQCLRERTPDVVPYLRALGQQQGQMAEEWMREIRQQSMMKRNPAGSAIAPKPNQMPGEGALAMQQQLILQQQYKQQQLKMHLEAQVHRNILQEAMAAAAVRQAMRTAKDPPPKLFYTKQYRDRFLEVWQGDVTNPMERTDILVISCCEGDYNITCPESVIRSIEERHRISVAAEYANRCEFDFRKQHDLWISKARDDMPFRRLLCVSIRDGEPLANVYKKIFRGIALMDNQTDFIGRRSITFPMIGEAFHGPVKVAENLVGAAKVAMDESATCGKILLYGYETKKALALKDAAEHILRIPSIGQDSQFADAVENPVPPVAAMVVETTKSAPVPRKIASGRSSSATITKPRDMDILFGRGGLSNNHPGNQHYNKVLEKRAWNYLHLTNRKTKTEFAWEVVRQLKKEGVRFLRKEKDIYVEAGDEEARKKVSQRLRDLALGARDQINREKSSPSAKPRDPPARSDTAMQIFVKTVTGKTIVVDVQPRDSVETVKVKLQHKEGIPRDQQCLNFGGKQLDGNRSLFDYSIQKGSTLHLSLVPSGER</sequence>
<protein>
    <submittedName>
        <fullName evidence="9">Polyubiquitin</fullName>
    </submittedName>
</protein>
<name>A0A9N8EA63_9STRA</name>
<proteinExistence type="predicted"/>
<dbReference type="PROSITE" id="PS50053">
    <property type="entry name" value="UBIQUITIN_2"/>
    <property type="match status" value="1"/>
</dbReference>
<dbReference type="Gene3D" id="1.10.510.10">
    <property type="entry name" value="Transferase(Phosphotransferase) domain 1"/>
    <property type="match status" value="1"/>
</dbReference>
<evidence type="ECO:0000313" key="10">
    <source>
        <dbReference type="Proteomes" id="UP001153069"/>
    </source>
</evidence>
<feature type="region of interest" description="Disordered" evidence="6">
    <location>
        <begin position="485"/>
        <end position="548"/>
    </location>
</feature>
<feature type="domain" description="Protein kinase" evidence="7">
    <location>
        <begin position="666"/>
        <end position="954"/>
    </location>
</feature>
<gene>
    <name evidence="9" type="ORF">SEMRO_717_G192030.1</name>
</gene>
<feature type="region of interest" description="Disordered" evidence="6">
    <location>
        <begin position="1522"/>
        <end position="1547"/>
    </location>
</feature>
<dbReference type="FunFam" id="3.10.20.90:FF:000211">
    <property type="entry name" value="Polyubiquitin 9"/>
    <property type="match status" value="1"/>
</dbReference>
<evidence type="ECO:0000259" key="7">
    <source>
        <dbReference type="PROSITE" id="PS50011"/>
    </source>
</evidence>
<dbReference type="PROSITE" id="PS50011">
    <property type="entry name" value="PROTEIN_KINASE_DOM"/>
    <property type="match status" value="1"/>
</dbReference>
<dbReference type="Pfam" id="PF20710">
    <property type="entry name" value="DUF6824"/>
    <property type="match status" value="2"/>
</dbReference>
<evidence type="ECO:0000256" key="5">
    <source>
        <dbReference type="ARBA" id="ARBA00022840"/>
    </source>
</evidence>
<organism evidence="9 10">
    <name type="scientific">Seminavis robusta</name>
    <dbReference type="NCBI Taxonomy" id="568900"/>
    <lineage>
        <taxon>Eukaryota</taxon>
        <taxon>Sar</taxon>
        <taxon>Stramenopiles</taxon>
        <taxon>Ochrophyta</taxon>
        <taxon>Bacillariophyta</taxon>
        <taxon>Bacillariophyceae</taxon>
        <taxon>Bacillariophycidae</taxon>
        <taxon>Naviculales</taxon>
        <taxon>Naviculaceae</taxon>
        <taxon>Seminavis</taxon>
    </lineage>
</organism>
<feature type="compositionally biased region" description="Basic and acidic residues" evidence="6">
    <location>
        <begin position="538"/>
        <end position="548"/>
    </location>
</feature>
<keyword evidence="4" id="KW-0418">Kinase</keyword>
<dbReference type="PANTHER" id="PTHR24346:SF82">
    <property type="entry name" value="KP78A-RELATED"/>
    <property type="match status" value="1"/>
</dbReference>
<evidence type="ECO:0000313" key="9">
    <source>
        <dbReference type="EMBL" id="CAB9515459.1"/>
    </source>
</evidence>
<evidence type="ECO:0000256" key="4">
    <source>
        <dbReference type="ARBA" id="ARBA00022777"/>
    </source>
</evidence>
<feature type="compositionally biased region" description="Polar residues" evidence="6">
    <location>
        <begin position="965"/>
        <end position="988"/>
    </location>
</feature>
<keyword evidence="1" id="KW-0723">Serine/threonine-protein kinase</keyword>